<proteinExistence type="predicted"/>
<evidence type="ECO:0000313" key="1">
    <source>
        <dbReference type="EMBL" id="KAB2612278.1"/>
    </source>
</evidence>
<dbReference type="Proteomes" id="UP000327157">
    <property type="component" value="Chromosome 9"/>
</dbReference>
<evidence type="ECO:0000313" key="2">
    <source>
        <dbReference type="Proteomes" id="UP000327157"/>
    </source>
</evidence>
<sequence>MVNLSEVSKLRQILWSTTRCGPFKHLNPIKAIESMIRLLKYAYFDLPYSGPENHGPTHHKGI</sequence>
<name>A0A5N5GAC8_9ROSA</name>
<gene>
    <name evidence="1" type="ORF">D8674_034594</name>
</gene>
<reference evidence="1 2" key="3">
    <citation type="submission" date="2019-11" db="EMBL/GenBank/DDBJ databases">
        <title>A de novo genome assembly of a pear dwarfing rootstock.</title>
        <authorList>
            <person name="Wang F."/>
            <person name="Wang J."/>
            <person name="Li S."/>
            <person name="Zhang Y."/>
            <person name="Fang M."/>
            <person name="Ma L."/>
            <person name="Zhao Y."/>
            <person name="Jiang S."/>
        </authorList>
    </citation>
    <scope>NUCLEOTIDE SEQUENCE [LARGE SCALE GENOMIC DNA]</scope>
    <source>
        <strain evidence="1">S2</strain>
        <tissue evidence="1">Leaf</tissue>
    </source>
</reference>
<protein>
    <submittedName>
        <fullName evidence="1">S ribonuclease</fullName>
    </submittedName>
</protein>
<dbReference type="EMBL" id="SMOL01000458">
    <property type="protein sequence ID" value="KAB2612278.1"/>
    <property type="molecule type" value="Genomic_DNA"/>
</dbReference>
<reference evidence="2" key="2">
    <citation type="submission" date="2019-10" db="EMBL/GenBank/DDBJ databases">
        <title>A de novo genome assembly of a pear dwarfing rootstock.</title>
        <authorList>
            <person name="Wang F."/>
            <person name="Wang J."/>
            <person name="Li S."/>
            <person name="Zhang Y."/>
            <person name="Fang M."/>
            <person name="Ma L."/>
            <person name="Zhao Y."/>
            <person name="Jiang S."/>
        </authorList>
    </citation>
    <scope>NUCLEOTIDE SEQUENCE [LARGE SCALE GENOMIC DNA]</scope>
</reference>
<reference evidence="1 2" key="1">
    <citation type="submission" date="2019-09" db="EMBL/GenBank/DDBJ databases">
        <authorList>
            <person name="Ou C."/>
        </authorList>
    </citation>
    <scope>NUCLEOTIDE SEQUENCE [LARGE SCALE GENOMIC DNA]</scope>
    <source>
        <strain evidence="1">S2</strain>
        <tissue evidence="1">Leaf</tissue>
    </source>
</reference>
<keyword evidence="2" id="KW-1185">Reference proteome</keyword>
<dbReference type="AlphaFoldDB" id="A0A5N5GAC8"/>
<comment type="caution">
    <text evidence="1">The sequence shown here is derived from an EMBL/GenBank/DDBJ whole genome shotgun (WGS) entry which is preliminary data.</text>
</comment>
<accession>A0A5N5GAC8</accession>
<organism evidence="1 2">
    <name type="scientific">Pyrus ussuriensis x Pyrus communis</name>
    <dbReference type="NCBI Taxonomy" id="2448454"/>
    <lineage>
        <taxon>Eukaryota</taxon>
        <taxon>Viridiplantae</taxon>
        <taxon>Streptophyta</taxon>
        <taxon>Embryophyta</taxon>
        <taxon>Tracheophyta</taxon>
        <taxon>Spermatophyta</taxon>
        <taxon>Magnoliopsida</taxon>
        <taxon>eudicotyledons</taxon>
        <taxon>Gunneridae</taxon>
        <taxon>Pentapetalae</taxon>
        <taxon>rosids</taxon>
        <taxon>fabids</taxon>
        <taxon>Rosales</taxon>
        <taxon>Rosaceae</taxon>
        <taxon>Amygdaloideae</taxon>
        <taxon>Maleae</taxon>
        <taxon>Pyrus</taxon>
    </lineage>
</organism>